<dbReference type="GO" id="GO:0019843">
    <property type="term" value="F:rRNA binding"/>
    <property type="evidence" value="ECO:0007669"/>
    <property type="project" value="TreeGrafter"/>
</dbReference>
<evidence type="ECO:0000313" key="1">
    <source>
        <dbReference type="EMBL" id="MBF0965683.1"/>
    </source>
</evidence>
<organism evidence="1 2">
    <name type="scientific">Actinomyces bouchesdurhonensis</name>
    <dbReference type="NCBI Taxonomy" id="1852361"/>
    <lineage>
        <taxon>Bacteria</taxon>
        <taxon>Bacillati</taxon>
        <taxon>Actinomycetota</taxon>
        <taxon>Actinomycetes</taxon>
        <taxon>Actinomycetales</taxon>
        <taxon>Actinomycetaceae</taxon>
        <taxon>Actinomyces</taxon>
    </lineage>
</organism>
<dbReference type="InterPro" id="IPR005662">
    <property type="entry name" value="GTPase_Era-like"/>
</dbReference>
<dbReference type="SUPFAM" id="SSF52540">
    <property type="entry name" value="P-loop containing nucleoside triphosphate hydrolases"/>
    <property type="match status" value="1"/>
</dbReference>
<name>A0A929WVC5_9ACTO</name>
<dbReference type="GO" id="GO:0005525">
    <property type="term" value="F:GTP binding"/>
    <property type="evidence" value="ECO:0007669"/>
    <property type="project" value="InterPro"/>
</dbReference>
<protein>
    <submittedName>
        <fullName evidence="1">50S ribosome-binding GTPase</fullName>
    </submittedName>
</protein>
<dbReference type="GO" id="GO:0000028">
    <property type="term" value="P:ribosomal small subunit assembly"/>
    <property type="evidence" value="ECO:0007669"/>
    <property type="project" value="TreeGrafter"/>
</dbReference>
<reference evidence="1" key="1">
    <citation type="submission" date="2020-04" db="EMBL/GenBank/DDBJ databases">
        <title>Deep metagenomics examines the oral microbiome during advanced dental caries in children, revealing novel taxa and co-occurrences with host molecules.</title>
        <authorList>
            <person name="Baker J.L."/>
            <person name="Morton J.T."/>
            <person name="Dinis M."/>
            <person name="Alvarez R."/>
            <person name="Tran N.C."/>
            <person name="Knight R."/>
            <person name="Edlund A."/>
        </authorList>
    </citation>
    <scope>NUCLEOTIDE SEQUENCE</scope>
    <source>
        <strain evidence="1">JCVI_30_bin.13</strain>
    </source>
</reference>
<gene>
    <name evidence="1" type="ORF">HXK09_00650</name>
</gene>
<comment type="caution">
    <text evidence="1">The sequence shown here is derived from an EMBL/GenBank/DDBJ whole genome shotgun (WGS) entry which is preliminary data.</text>
</comment>
<accession>A0A929WVC5</accession>
<proteinExistence type="predicted"/>
<dbReference type="PANTHER" id="PTHR42698:SF1">
    <property type="entry name" value="GTPASE ERA, MITOCHONDRIAL"/>
    <property type="match status" value="1"/>
</dbReference>
<dbReference type="AlphaFoldDB" id="A0A929WVC5"/>
<dbReference type="Proteomes" id="UP000759246">
    <property type="component" value="Unassembled WGS sequence"/>
</dbReference>
<dbReference type="EMBL" id="JABZGF010000005">
    <property type="protein sequence ID" value="MBF0965683.1"/>
    <property type="molecule type" value="Genomic_DNA"/>
</dbReference>
<dbReference type="RefSeq" id="WP_276738726.1">
    <property type="nucleotide sequence ID" value="NZ_CAJZKY010000006.1"/>
</dbReference>
<sequence>MPTTAVDAARGLAGALEHSLEAMPQAARGDGERALRRLQDVVVPRLEDAQAPLLVVVGGSTGAGKSTLVNSLLDRDVSRSGTLRPTTRRPVLVCSLQARAWFMSDRVLPRLAKHEGGQGTSLDAVTIVVDDMMWPSIGILDAPDIDSVEEGNRRLASELLDSADLWIFVTTAARYADAVAWRHLEEAARRGLRVAIVLNRVPAGVQEEIRADLSSLAQRRGLGEVPIIVIAEQELTRGRLPFEAIAPAGAFLRGIGDDAHERAAIVRSSLAGAVASALEEAFRALDESRLALSAVTSAREGIDHLVASCARDVASSSSDDVLRGEVSARISEVLGSWDMTRTLARVVGSVRERIMGAVRGSAAPEEQVRRDLTGGLAQRLSDQYHRAWTEALRLAEPVAAIGEFEELLDTQASLERARRTAQAWTSEVTQIVRGQAESSRVTGRLLAGGINVVTVSLMVSVFAMTGGVTGVEVGVAGASAALSQTILESYFGERTVRSLTVQAREALESLAASSLAEVVAPIAAGLDRSQERERIEALASALDKAREVLT</sequence>
<dbReference type="Gene3D" id="3.40.50.300">
    <property type="entry name" value="P-loop containing nucleotide triphosphate hydrolases"/>
    <property type="match status" value="1"/>
</dbReference>
<dbReference type="PANTHER" id="PTHR42698">
    <property type="entry name" value="GTPASE ERA"/>
    <property type="match status" value="1"/>
</dbReference>
<dbReference type="GO" id="GO:0005829">
    <property type="term" value="C:cytosol"/>
    <property type="evidence" value="ECO:0007669"/>
    <property type="project" value="TreeGrafter"/>
</dbReference>
<dbReference type="CDD" id="cd00882">
    <property type="entry name" value="Ras_like_GTPase"/>
    <property type="match status" value="1"/>
</dbReference>
<evidence type="ECO:0000313" key="2">
    <source>
        <dbReference type="Proteomes" id="UP000759246"/>
    </source>
</evidence>
<dbReference type="GO" id="GO:0043024">
    <property type="term" value="F:ribosomal small subunit binding"/>
    <property type="evidence" value="ECO:0007669"/>
    <property type="project" value="TreeGrafter"/>
</dbReference>
<dbReference type="InterPro" id="IPR027417">
    <property type="entry name" value="P-loop_NTPase"/>
</dbReference>